<evidence type="ECO:0000313" key="2">
    <source>
        <dbReference type="Proteomes" id="UP000199341"/>
    </source>
</evidence>
<evidence type="ECO:0000313" key="1">
    <source>
        <dbReference type="EMBL" id="SDP36478.1"/>
    </source>
</evidence>
<sequence>MVIPEKKDQVAHRRNRGGGRPVTCGKQLYKLRNSVERTINETKGWRGLAVRCDKQPESYQDGLESCAVLLWFRHLESQP</sequence>
<dbReference type="RefSeq" id="WP_245771829.1">
    <property type="nucleotide sequence ID" value="NZ_FNIE01000025.1"/>
</dbReference>
<organism evidence="1 2">
    <name type="scientific">Actinacidiphila guanduensis</name>
    <dbReference type="NCBI Taxonomy" id="310781"/>
    <lineage>
        <taxon>Bacteria</taxon>
        <taxon>Bacillati</taxon>
        <taxon>Actinomycetota</taxon>
        <taxon>Actinomycetes</taxon>
        <taxon>Kitasatosporales</taxon>
        <taxon>Streptomycetaceae</taxon>
        <taxon>Actinacidiphila</taxon>
    </lineage>
</organism>
<name>A0A1H0S5E8_9ACTN</name>
<keyword evidence="2" id="KW-1185">Reference proteome</keyword>
<accession>A0A1H0S5E8</accession>
<dbReference type="Proteomes" id="UP000199341">
    <property type="component" value="Unassembled WGS sequence"/>
</dbReference>
<dbReference type="STRING" id="310781.SAMN05216259_12554"/>
<reference evidence="1 2" key="1">
    <citation type="submission" date="2016-10" db="EMBL/GenBank/DDBJ databases">
        <authorList>
            <person name="de Groot N.N."/>
        </authorList>
    </citation>
    <scope>NUCLEOTIDE SEQUENCE [LARGE SCALE GENOMIC DNA]</scope>
    <source>
        <strain evidence="1 2">CGMCC 4.2022</strain>
    </source>
</reference>
<protein>
    <submittedName>
        <fullName evidence="1">Transposase DDE domain-containing protein</fullName>
    </submittedName>
</protein>
<dbReference type="EMBL" id="FNIE01000025">
    <property type="protein sequence ID" value="SDP36478.1"/>
    <property type="molecule type" value="Genomic_DNA"/>
</dbReference>
<dbReference type="AlphaFoldDB" id="A0A1H0S5E8"/>
<gene>
    <name evidence="1" type="ORF">SAMN05216259_12554</name>
</gene>
<proteinExistence type="predicted"/>